<reference evidence="2" key="1">
    <citation type="submission" date="2021-02" db="EMBL/GenBank/DDBJ databases">
        <authorList>
            <person name="Nowell W R."/>
        </authorList>
    </citation>
    <scope>NUCLEOTIDE SEQUENCE</scope>
</reference>
<evidence type="ECO:0000313" key="4">
    <source>
        <dbReference type="Proteomes" id="UP000663829"/>
    </source>
</evidence>
<gene>
    <name evidence="2" type="ORF">GPM918_LOCUS26446</name>
    <name evidence="3" type="ORF">SRO942_LOCUS26602</name>
</gene>
<accession>A0A815AJS6</accession>
<evidence type="ECO:0000313" key="3">
    <source>
        <dbReference type="EMBL" id="CAF4032262.1"/>
    </source>
</evidence>
<protein>
    <recommendedName>
        <fullName evidence="1">HAT C-terminal dimerisation domain-containing protein</fullName>
    </recommendedName>
</protein>
<dbReference type="OrthoDB" id="10057873at2759"/>
<sequence>NCSQLKDKAYALLKQEFERRKSLIPIPAKSLMKPTTPKREKKSLIADCYDTTSTDLQEETELDLYSKLCVTLDPDKDDLLDFWAKQRQNYPILSAIACDLLIIPATNTTIEHNHNLFDDI</sequence>
<name>A0A815AJS6_9BILA</name>
<comment type="caution">
    <text evidence="2">The sequence shown here is derived from an EMBL/GenBank/DDBJ whole genome shotgun (WGS) entry which is preliminary data.</text>
</comment>
<dbReference type="SUPFAM" id="SSF53098">
    <property type="entry name" value="Ribonuclease H-like"/>
    <property type="match status" value="1"/>
</dbReference>
<feature type="non-terminal residue" evidence="2">
    <location>
        <position position="1"/>
    </location>
</feature>
<dbReference type="Proteomes" id="UP000681722">
    <property type="component" value="Unassembled WGS sequence"/>
</dbReference>
<organism evidence="2 4">
    <name type="scientific">Didymodactylos carnosus</name>
    <dbReference type="NCBI Taxonomy" id="1234261"/>
    <lineage>
        <taxon>Eukaryota</taxon>
        <taxon>Metazoa</taxon>
        <taxon>Spiralia</taxon>
        <taxon>Gnathifera</taxon>
        <taxon>Rotifera</taxon>
        <taxon>Eurotatoria</taxon>
        <taxon>Bdelloidea</taxon>
        <taxon>Philodinida</taxon>
        <taxon>Philodinidae</taxon>
        <taxon>Didymodactylos</taxon>
    </lineage>
</organism>
<dbReference type="GO" id="GO:0046983">
    <property type="term" value="F:protein dimerization activity"/>
    <property type="evidence" value="ECO:0007669"/>
    <property type="project" value="InterPro"/>
</dbReference>
<keyword evidence="4" id="KW-1185">Reference proteome</keyword>
<dbReference type="Pfam" id="PF05699">
    <property type="entry name" value="Dimer_Tnp_hAT"/>
    <property type="match status" value="1"/>
</dbReference>
<feature type="domain" description="HAT C-terminal dimerisation" evidence="1">
    <location>
        <begin position="61"/>
        <end position="111"/>
    </location>
</feature>
<evidence type="ECO:0000313" key="2">
    <source>
        <dbReference type="EMBL" id="CAF1257684.1"/>
    </source>
</evidence>
<dbReference type="InterPro" id="IPR008906">
    <property type="entry name" value="HATC_C_dom"/>
</dbReference>
<dbReference type="InterPro" id="IPR012337">
    <property type="entry name" value="RNaseH-like_sf"/>
</dbReference>
<dbReference type="EMBL" id="CAJNOQ010010658">
    <property type="protein sequence ID" value="CAF1257684.1"/>
    <property type="molecule type" value="Genomic_DNA"/>
</dbReference>
<dbReference type="AlphaFoldDB" id="A0A815AJS6"/>
<dbReference type="EMBL" id="CAJOBC010017304">
    <property type="protein sequence ID" value="CAF4032262.1"/>
    <property type="molecule type" value="Genomic_DNA"/>
</dbReference>
<proteinExistence type="predicted"/>
<evidence type="ECO:0000259" key="1">
    <source>
        <dbReference type="Pfam" id="PF05699"/>
    </source>
</evidence>
<dbReference type="Proteomes" id="UP000663829">
    <property type="component" value="Unassembled WGS sequence"/>
</dbReference>